<evidence type="ECO:0000259" key="4">
    <source>
        <dbReference type="PROSITE" id="PS50956"/>
    </source>
</evidence>
<dbReference type="SUPFAM" id="SSF46785">
    <property type="entry name" value="Winged helix' DNA-binding domain"/>
    <property type="match status" value="1"/>
</dbReference>
<evidence type="ECO:0000256" key="1">
    <source>
        <dbReference type="ARBA" id="ARBA00023015"/>
    </source>
</evidence>
<organism evidence="5 6">
    <name type="scientific">Mucilaginibacter jinjuensis</name>
    <dbReference type="NCBI Taxonomy" id="1176721"/>
    <lineage>
        <taxon>Bacteria</taxon>
        <taxon>Pseudomonadati</taxon>
        <taxon>Bacteroidota</taxon>
        <taxon>Sphingobacteriia</taxon>
        <taxon>Sphingobacteriales</taxon>
        <taxon>Sphingobacteriaceae</taxon>
        <taxon>Mucilaginibacter</taxon>
    </lineage>
</organism>
<protein>
    <submittedName>
        <fullName evidence="5">Lrp/AsnC family transcriptional regulator</fullName>
    </submittedName>
</protein>
<dbReference type="InterPro" id="IPR019888">
    <property type="entry name" value="Tscrpt_reg_AsnC-like"/>
</dbReference>
<name>A0ABY7T3J7_9SPHI</name>
<evidence type="ECO:0000256" key="2">
    <source>
        <dbReference type="ARBA" id="ARBA00023125"/>
    </source>
</evidence>
<dbReference type="Gene3D" id="3.30.70.920">
    <property type="match status" value="1"/>
</dbReference>
<dbReference type="InterPro" id="IPR036388">
    <property type="entry name" value="WH-like_DNA-bd_sf"/>
</dbReference>
<reference evidence="5 6" key="1">
    <citation type="submission" date="2023-02" db="EMBL/GenBank/DDBJ databases">
        <title>Genome sequence of Mucilaginibacter jinjuensis strain KACC 16571.</title>
        <authorList>
            <person name="Kim S."/>
            <person name="Heo J."/>
            <person name="Kwon S.-W."/>
        </authorList>
    </citation>
    <scope>NUCLEOTIDE SEQUENCE [LARGE SCALE GENOMIC DNA]</scope>
    <source>
        <strain evidence="5 6">KACC 16571</strain>
    </source>
</reference>
<dbReference type="InterPro" id="IPR000485">
    <property type="entry name" value="AsnC-type_HTH_dom"/>
</dbReference>
<dbReference type="Pfam" id="PF01037">
    <property type="entry name" value="AsnC_trans_reg"/>
    <property type="match status" value="1"/>
</dbReference>
<dbReference type="InterPro" id="IPR019887">
    <property type="entry name" value="Tscrpt_reg_AsnC/Lrp_C"/>
</dbReference>
<feature type="domain" description="HTH asnC-type" evidence="4">
    <location>
        <begin position="1"/>
        <end position="52"/>
    </location>
</feature>
<dbReference type="RefSeq" id="WP_273627955.1">
    <property type="nucleotide sequence ID" value="NZ_CP117167.1"/>
</dbReference>
<proteinExistence type="predicted"/>
<dbReference type="PANTHER" id="PTHR30154">
    <property type="entry name" value="LEUCINE-RESPONSIVE REGULATORY PROTEIN"/>
    <property type="match status" value="1"/>
</dbReference>
<dbReference type="PANTHER" id="PTHR30154:SF34">
    <property type="entry name" value="TRANSCRIPTIONAL REGULATOR AZLB"/>
    <property type="match status" value="1"/>
</dbReference>
<dbReference type="Proteomes" id="UP001216139">
    <property type="component" value="Chromosome"/>
</dbReference>
<keyword evidence="3" id="KW-0804">Transcription</keyword>
<dbReference type="PROSITE" id="PS50956">
    <property type="entry name" value="HTH_ASNC_2"/>
    <property type="match status" value="1"/>
</dbReference>
<sequence length="141" mass="15745">MLLQGDGRMSFTVMAEKLNVSISNIRIRVGKLIEDKTIQIVGRVNPEKVGFHAYAHVKIAVRPANLIQNVTDQLLHIPEVSFLATTSGDFDIVVDLMCRDNSHLVAVVNEHIVPIEGVYQTKTDINFKILKYAQPNLGPLR</sequence>
<evidence type="ECO:0000256" key="3">
    <source>
        <dbReference type="ARBA" id="ARBA00023163"/>
    </source>
</evidence>
<accession>A0ABY7T3J7</accession>
<keyword evidence="1" id="KW-0805">Transcription regulation</keyword>
<evidence type="ECO:0000313" key="6">
    <source>
        <dbReference type="Proteomes" id="UP001216139"/>
    </source>
</evidence>
<dbReference type="SMART" id="SM00344">
    <property type="entry name" value="HTH_ASNC"/>
    <property type="match status" value="1"/>
</dbReference>
<dbReference type="InterPro" id="IPR011008">
    <property type="entry name" value="Dimeric_a/b-barrel"/>
</dbReference>
<dbReference type="SUPFAM" id="SSF54909">
    <property type="entry name" value="Dimeric alpha+beta barrel"/>
    <property type="match status" value="1"/>
</dbReference>
<dbReference type="Gene3D" id="1.10.10.10">
    <property type="entry name" value="Winged helix-like DNA-binding domain superfamily/Winged helix DNA-binding domain"/>
    <property type="match status" value="1"/>
</dbReference>
<dbReference type="EMBL" id="CP117167">
    <property type="protein sequence ID" value="WCT09862.1"/>
    <property type="molecule type" value="Genomic_DNA"/>
</dbReference>
<keyword evidence="2" id="KW-0238">DNA-binding</keyword>
<keyword evidence="6" id="KW-1185">Reference proteome</keyword>
<gene>
    <name evidence="5" type="ORF">PQO05_14100</name>
</gene>
<dbReference type="InterPro" id="IPR036390">
    <property type="entry name" value="WH_DNA-bd_sf"/>
</dbReference>
<evidence type="ECO:0000313" key="5">
    <source>
        <dbReference type="EMBL" id="WCT09862.1"/>
    </source>
</evidence>
<dbReference type="Pfam" id="PF13412">
    <property type="entry name" value="HTH_24"/>
    <property type="match status" value="1"/>
</dbReference>